<proteinExistence type="predicted"/>
<feature type="signal peptide" evidence="1">
    <location>
        <begin position="1"/>
        <end position="23"/>
    </location>
</feature>
<feature type="chain" id="PRO_5040719081" description="Lipoprotein" evidence="1">
    <location>
        <begin position="24"/>
        <end position="161"/>
    </location>
</feature>
<sequence>MTRTKLAALAALALLLLAGCSEKDVPTFDVEMEDANQGSVTLDTAGGETVLSSVAEIPPSFPEDIPLPEGAVITATLDQKEQGNSMVAFDAEQPFDEAIELYQNYASEAGYAEAIPATIDSQMFWYSGTRGEEQLVITLNKDLERDGWVYGAVTYTSGAPE</sequence>
<name>A0A9X2MUN1_9BACL</name>
<evidence type="ECO:0000256" key="1">
    <source>
        <dbReference type="SAM" id="SignalP"/>
    </source>
</evidence>
<evidence type="ECO:0000313" key="2">
    <source>
        <dbReference type="EMBL" id="MCR2806594.1"/>
    </source>
</evidence>
<keyword evidence="1" id="KW-0732">Signal</keyword>
<dbReference type="RefSeq" id="WP_257450206.1">
    <property type="nucleotide sequence ID" value="NZ_JANIPJ010000018.1"/>
</dbReference>
<evidence type="ECO:0000313" key="3">
    <source>
        <dbReference type="Proteomes" id="UP001141950"/>
    </source>
</evidence>
<dbReference type="PROSITE" id="PS51257">
    <property type="entry name" value="PROKAR_LIPOPROTEIN"/>
    <property type="match status" value="1"/>
</dbReference>
<dbReference type="AlphaFoldDB" id="A0A9X2MUN1"/>
<organism evidence="2 3">
    <name type="scientific">Paenibacillus soyae</name>
    <dbReference type="NCBI Taxonomy" id="2969249"/>
    <lineage>
        <taxon>Bacteria</taxon>
        <taxon>Bacillati</taxon>
        <taxon>Bacillota</taxon>
        <taxon>Bacilli</taxon>
        <taxon>Bacillales</taxon>
        <taxon>Paenibacillaceae</taxon>
        <taxon>Paenibacillus</taxon>
    </lineage>
</organism>
<dbReference type="Proteomes" id="UP001141950">
    <property type="component" value="Unassembled WGS sequence"/>
</dbReference>
<reference evidence="2" key="1">
    <citation type="submission" date="2022-08" db="EMBL/GenBank/DDBJ databases">
        <title>The genomic sequence of strain Paenibacillus sp. SCIV0701.</title>
        <authorList>
            <person name="Zhao H."/>
        </authorList>
    </citation>
    <scope>NUCLEOTIDE SEQUENCE</scope>
    <source>
        <strain evidence="2">SCIV0701</strain>
    </source>
</reference>
<protein>
    <recommendedName>
        <fullName evidence="4">Lipoprotein</fullName>
    </recommendedName>
</protein>
<evidence type="ECO:0008006" key="4">
    <source>
        <dbReference type="Google" id="ProtNLM"/>
    </source>
</evidence>
<comment type="caution">
    <text evidence="2">The sequence shown here is derived from an EMBL/GenBank/DDBJ whole genome shotgun (WGS) entry which is preliminary data.</text>
</comment>
<gene>
    <name evidence="2" type="ORF">NQZ67_22180</name>
</gene>
<keyword evidence="3" id="KW-1185">Reference proteome</keyword>
<dbReference type="EMBL" id="JANIPJ010000018">
    <property type="protein sequence ID" value="MCR2806594.1"/>
    <property type="molecule type" value="Genomic_DNA"/>
</dbReference>
<accession>A0A9X2MUN1</accession>